<dbReference type="CDD" id="cd14066">
    <property type="entry name" value="STKc_IRAK"/>
    <property type="match status" value="1"/>
</dbReference>
<dbReference type="CDD" id="cd23509">
    <property type="entry name" value="Gnk2-like"/>
    <property type="match status" value="2"/>
</dbReference>
<dbReference type="Pfam" id="PF07714">
    <property type="entry name" value="PK_Tyr_Ser-Thr"/>
    <property type="match status" value="1"/>
</dbReference>
<sequence length="677" mass="76135">MIPFLSASKAFRVLWLYSVFAVLHTPCSADPPYNICSSNANYSMNSMFQYNLNLLFQNLSSAASLSHFNKVTIGNSSDRVYGLFMCVNYKTLDTCKEYVDIAIQNINRLCPNRTEATDWEEYSQLSYSNQNFFGKVGVGNIPLWNKKNITNPDEFAPTVRSLLANLSKEATFNASSSMIATGNANFTDHDTIYGLVQCTNDLSTEDCYKCLQNSTDEILSCCYFYRGARVLNRNCYLRYELYNFYQNATESDAFPPTLPTNPGKQSNKSSKIVIVIAAAIILACIIMVALLSSWAYCHARRNRSRKEKNKIILEEPPLQDIHGPTRTDSSYQNIEGMDQIKSQDFPMISLAIIHEATNGFSDLNKIGQGGFGPVYKGTLPDETEVAVKRLASSEQGSDEFMNEVSLIMKLQHKNLVRLLGGCVEGEEKLLVYEYMPNGSLDVVLFDERRRALLDWRKRFNIIVGIARGILYLHEDSRLRIIHRDLKASNVLLDQHMNPKISDFGMARIFEKNDSEANTARIVGTYGYMAPEYAMEGLYSIKSDVFSFGVLVLEIITGRRNAGFRLSKHAPSLLAYAWRLWSEGKGLELMDPLLTESCCKTEFERCIQVGLLCVQEDPMDRPTMSSVVVMLRSETVALQEPQQPAFSVGRFTVQSGHSLRSPDDLSINGLTVSAVLPR</sequence>
<dbReference type="FunFam" id="3.30.430.20:FF:000002">
    <property type="entry name" value="Cysteine-rich receptor-like protein kinase 10"/>
    <property type="match status" value="1"/>
</dbReference>
<dbReference type="GeneID" id="104590604"/>
<protein>
    <submittedName>
        <fullName evidence="14">Cysteine-rich receptor-like protein kinase 10 isoform X2</fullName>
    </submittedName>
</protein>
<comment type="subcellular location">
    <subcellularLocation>
        <location evidence="1">Membrane</location>
        <topology evidence="1">Single-pass membrane protein</topology>
    </subcellularLocation>
</comment>
<dbReference type="GO" id="GO:0004674">
    <property type="term" value="F:protein serine/threonine kinase activity"/>
    <property type="evidence" value="ECO:0007669"/>
    <property type="project" value="UniProtKB-KW"/>
</dbReference>
<dbReference type="GO" id="GO:0005524">
    <property type="term" value="F:ATP binding"/>
    <property type="evidence" value="ECO:0007669"/>
    <property type="project" value="UniProtKB-KW"/>
</dbReference>
<evidence type="ECO:0000256" key="9">
    <source>
        <dbReference type="ARBA" id="ARBA00022840"/>
    </source>
</evidence>
<keyword evidence="12" id="KW-0325">Glycoprotein</keyword>
<evidence type="ECO:0000256" key="7">
    <source>
        <dbReference type="ARBA" id="ARBA00022741"/>
    </source>
</evidence>
<dbReference type="PROSITE" id="PS50011">
    <property type="entry name" value="PROTEIN_KINASE_DOM"/>
    <property type="match status" value="1"/>
</dbReference>
<keyword evidence="2" id="KW-0723">Serine/threonine-protein kinase</keyword>
<keyword evidence="7" id="KW-0547">Nucleotide-binding</keyword>
<dbReference type="Pfam" id="PF01657">
    <property type="entry name" value="Stress-antifung"/>
    <property type="match status" value="2"/>
</dbReference>
<organism evidence="13 14">
    <name type="scientific">Nelumbo nucifera</name>
    <name type="common">Sacred lotus</name>
    <dbReference type="NCBI Taxonomy" id="4432"/>
    <lineage>
        <taxon>Eukaryota</taxon>
        <taxon>Viridiplantae</taxon>
        <taxon>Streptophyta</taxon>
        <taxon>Embryophyta</taxon>
        <taxon>Tracheophyta</taxon>
        <taxon>Spermatophyta</taxon>
        <taxon>Magnoliopsida</taxon>
        <taxon>Proteales</taxon>
        <taxon>Nelumbonaceae</taxon>
        <taxon>Nelumbo</taxon>
    </lineage>
</organism>
<evidence type="ECO:0000256" key="10">
    <source>
        <dbReference type="ARBA" id="ARBA00022989"/>
    </source>
</evidence>
<dbReference type="InterPro" id="IPR000719">
    <property type="entry name" value="Prot_kinase_dom"/>
</dbReference>
<keyword evidence="11" id="KW-0472">Membrane</keyword>
<keyword evidence="5" id="KW-0732">Signal</keyword>
<keyword evidence="6" id="KW-0677">Repeat</keyword>
<keyword evidence="4" id="KW-0812">Transmembrane</keyword>
<dbReference type="Gene3D" id="3.30.430.20">
    <property type="entry name" value="Gnk2 domain, C-X8-C-X2-C motif"/>
    <property type="match status" value="2"/>
</dbReference>
<dbReference type="PROSITE" id="PS51473">
    <property type="entry name" value="GNK2"/>
    <property type="match status" value="2"/>
</dbReference>
<dbReference type="Proteomes" id="UP000189703">
    <property type="component" value="Unplaced"/>
</dbReference>
<evidence type="ECO:0000256" key="1">
    <source>
        <dbReference type="ARBA" id="ARBA00004167"/>
    </source>
</evidence>
<keyword evidence="13" id="KW-1185">Reference proteome</keyword>
<reference evidence="14" key="1">
    <citation type="submission" date="2025-08" db="UniProtKB">
        <authorList>
            <consortium name="RefSeq"/>
        </authorList>
    </citation>
    <scope>IDENTIFICATION</scope>
</reference>
<dbReference type="InterPro" id="IPR002902">
    <property type="entry name" value="GNK2"/>
</dbReference>
<evidence type="ECO:0000313" key="14">
    <source>
        <dbReference type="RefSeq" id="XP_019052086.1"/>
    </source>
</evidence>
<gene>
    <name evidence="14" type="primary">LOC104590604</name>
</gene>
<dbReference type="InterPro" id="IPR011009">
    <property type="entry name" value="Kinase-like_dom_sf"/>
</dbReference>
<dbReference type="FunFam" id="1.10.510.10:FF:000467">
    <property type="entry name" value="Liguleless narrow1"/>
    <property type="match status" value="1"/>
</dbReference>
<evidence type="ECO:0000256" key="12">
    <source>
        <dbReference type="ARBA" id="ARBA00023180"/>
    </source>
</evidence>
<keyword evidence="9" id="KW-0067">ATP-binding</keyword>
<dbReference type="Gene3D" id="1.10.510.10">
    <property type="entry name" value="Transferase(Phosphotransferase) domain 1"/>
    <property type="match status" value="1"/>
</dbReference>
<dbReference type="PROSITE" id="PS00108">
    <property type="entry name" value="PROTEIN_KINASE_ST"/>
    <property type="match status" value="1"/>
</dbReference>
<evidence type="ECO:0000256" key="5">
    <source>
        <dbReference type="ARBA" id="ARBA00022729"/>
    </source>
</evidence>
<accession>A0A1U8Q244</accession>
<evidence type="ECO:0000256" key="11">
    <source>
        <dbReference type="ARBA" id="ARBA00023136"/>
    </source>
</evidence>
<dbReference type="OrthoDB" id="1923309at2759"/>
<keyword evidence="8" id="KW-0418">Kinase</keyword>
<dbReference type="PANTHER" id="PTHR27002">
    <property type="entry name" value="RECEPTOR-LIKE SERINE/THREONINE-PROTEIN KINASE SD1-8"/>
    <property type="match status" value="1"/>
</dbReference>
<proteinExistence type="predicted"/>
<keyword evidence="10" id="KW-1133">Transmembrane helix</keyword>
<dbReference type="AlphaFoldDB" id="A0A1U8Q244"/>
<dbReference type="InterPro" id="IPR038408">
    <property type="entry name" value="GNK2_sf"/>
</dbReference>
<dbReference type="Gene3D" id="3.30.200.20">
    <property type="entry name" value="Phosphorylase Kinase, domain 1"/>
    <property type="match status" value="1"/>
</dbReference>
<dbReference type="RefSeq" id="XP_019052086.1">
    <property type="nucleotide sequence ID" value="XM_019196541.1"/>
</dbReference>
<evidence type="ECO:0000256" key="6">
    <source>
        <dbReference type="ARBA" id="ARBA00022737"/>
    </source>
</evidence>
<dbReference type="FunFam" id="3.30.200.20:FF:001238">
    <property type="entry name" value="Os08g0179000 protein"/>
    <property type="match status" value="1"/>
</dbReference>
<dbReference type="GO" id="GO:0016020">
    <property type="term" value="C:membrane"/>
    <property type="evidence" value="ECO:0007669"/>
    <property type="project" value="UniProtKB-SubCell"/>
</dbReference>
<dbReference type="SMART" id="SM00220">
    <property type="entry name" value="S_TKc"/>
    <property type="match status" value="1"/>
</dbReference>
<dbReference type="SUPFAM" id="SSF56112">
    <property type="entry name" value="Protein kinase-like (PK-like)"/>
    <property type="match status" value="1"/>
</dbReference>
<dbReference type="InterPro" id="IPR001245">
    <property type="entry name" value="Ser-Thr/Tyr_kinase_cat_dom"/>
</dbReference>
<name>A0A1U8Q244_NELNU</name>
<evidence type="ECO:0000313" key="13">
    <source>
        <dbReference type="Proteomes" id="UP000189703"/>
    </source>
</evidence>
<evidence type="ECO:0000256" key="3">
    <source>
        <dbReference type="ARBA" id="ARBA00022679"/>
    </source>
</evidence>
<evidence type="ECO:0000256" key="2">
    <source>
        <dbReference type="ARBA" id="ARBA00022527"/>
    </source>
</evidence>
<evidence type="ECO:0000256" key="4">
    <source>
        <dbReference type="ARBA" id="ARBA00022692"/>
    </source>
</evidence>
<keyword evidence="3" id="KW-0808">Transferase</keyword>
<evidence type="ECO:0000256" key="8">
    <source>
        <dbReference type="ARBA" id="ARBA00022777"/>
    </source>
</evidence>
<dbReference type="InterPro" id="IPR008271">
    <property type="entry name" value="Ser/Thr_kinase_AS"/>
</dbReference>
<dbReference type="PANTHER" id="PTHR27002:SF679">
    <property type="entry name" value="CYSTEINE-RICH RECEPTOR-LIKE PROTEIN KINASE 10 ISOFORM X1"/>
    <property type="match status" value="1"/>
</dbReference>